<keyword evidence="7" id="KW-0423">Lactose metabolism</keyword>
<dbReference type="InterPro" id="IPR017583">
    <property type="entry name" value="Tagatose/fructose_Pkinase"/>
</dbReference>
<evidence type="ECO:0000256" key="7">
    <source>
        <dbReference type="PIRNR" id="PIRNR000535"/>
    </source>
</evidence>
<dbReference type="OrthoDB" id="9801219at2"/>
<evidence type="ECO:0000256" key="4">
    <source>
        <dbReference type="ARBA" id="ARBA00022777"/>
    </source>
</evidence>
<gene>
    <name evidence="10" type="ORF">CBW42_02295</name>
</gene>
<evidence type="ECO:0000313" key="10">
    <source>
        <dbReference type="EMBL" id="OUM21424.1"/>
    </source>
</evidence>
<accession>A0A252F6P6</accession>
<dbReference type="NCBIfam" id="TIGR03168">
    <property type="entry name" value="1-PFK"/>
    <property type="match status" value="1"/>
</dbReference>
<dbReference type="PIRSF" id="PIRSF000535">
    <property type="entry name" value="1PFK/6PFK/LacC"/>
    <property type="match status" value="1"/>
</dbReference>
<evidence type="ECO:0000256" key="5">
    <source>
        <dbReference type="ARBA" id="ARBA00022840"/>
    </source>
</evidence>
<feature type="domain" description="Carbohydrate kinase PfkB" evidence="9">
    <location>
        <begin position="7"/>
        <end position="289"/>
    </location>
</feature>
<dbReference type="InterPro" id="IPR022463">
    <property type="entry name" value="1-PFruKinase"/>
</dbReference>
<protein>
    <recommendedName>
        <fullName evidence="7">Tagatose-6-phosphate kinase</fullName>
        <ecNumber evidence="7">2.7.1.144</ecNumber>
    </recommendedName>
</protein>
<dbReference type="PANTHER" id="PTHR46566">
    <property type="entry name" value="1-PHOSPHOFRUCTOKINASE-RELATED"/>
    <property type="match status" value="1"/>
</dbReference>
<evidence type="ECO:0000313" key="11">
    <source>
        <dbReference type="Proteomes" id="UP000194903"/>
    </source>
</evidence>
<keyword evidence="5 7" id="KW-0067">ATP-binding</keyword>
<evidence type="ECO:0000256" key="1">
    <source>
        <dbReference type="ARBA" id="ARBA00005380"/>
    </source>
</evidence>
<dbReference type="Pfam" id="PF00294">
    <property type="entry name" value="PfkB"/>
    <property type="match status" value="1"/>
</dbReference>
<dbReference type="CDD" id="cd01164">
    <property type="entry name" value="FruK_PfkB_like"/>
    <property type="match status" value="1"/>
</dbReference>
<dbReference type="PROSITE" id="PS00584">
    <property type="entry name" value="PFKB_KINASES_2"/>
    <property type="match status" value="1"/>
</dbReference>
<comment type="pathway">
    <text evidence="7">Carbohydrate metabolism; D-tagatose 6-phosphate degradation; D-glyceraldehyde 3-phosphate and glycerone phosphate from D-tagatose 6-phosphate: step 1/2.</text>
</comment>
<organism evidence="10 11">
    <name type="scientific">Butyricicoccus porcorum</name>
    <dbReference type="NCBI Taxonomy" id="1945634"/>
    <lineage>
        <taxon>Bacteria</taxon>
        <taxon>Bacillati</taxon>
        <taxon>Bacillota</taxon>
        <taxon>Clostridia</taxon>
        <taxon>Eubacteriales</taxon>
        <taxon>Butyricicoccaceae</taxon>
        <taxon>Butyricicoccus</taxon>
    </lineage>
</organism>
<dbReference type="RefSeq" id="WP_087017347.1">
    <property type="nucleotide sequence ID" value="NZ_CP178353.1"/>
</dbReference>
<dbReference type="SUPFAM" id="SSF53613">
    <property type="entry name" value="Ribokinase-like"/>
    <property type="match status" value="1"/>
</dbReference>
<comment type="caution">
    <text evidence="10">The sequence shown here is derived from an EMBL/GenBank/DDBJ whole genome shotgun (WGS) entry which is preliminary data.</text>
</comment>
<comment type="catalytic activity">
    <reaction evidence="7">
        <text>D-tagatofuranose 6-phosphate + ATP = D-tagatofuranose 1,6-bisphosphate + ADP + H(+)</text>
        <dbReference type="Rhea" id="RHEA:12420"/>
        <dbReference type="ChEBI" id="CHEBI:15378"/>
        <dbReference type="ChEBI" id="CHEBI:30616"/>
        <dbReference type="ChEBI" id="CHEBI:58694"/>
        <dbReference type="ChEBI" id="CHEBI:58695"/>
        <dbReference type="ChEBI" id="CHEBI:456216"/>
        <dbReference type="EC" id="2.7.1.144"/>
    </reaction>
</comment>
<dbReference type="AlphaFoldDB" id="A0A252F6P6"/>
<dbReference type="NCBIfam" id="TIGR03828">
    <property type="entry name" value="pfkB"/>
    <property type="match status" value="1"/>
</dbReference>
<dbReference type="UniPathway" id="UPA00704">
    <property type="reaction ID" value="UER00715"/>
</dbReference>
<dbReference type="Gene3D" id="3.40.1190.20">
    <property type="match status" value="1"/>
</dbReference>
<name>A0A252F6P6_9FIRM</name>
<keyword evidence="2 7" id="KW-0808">Transferase</keyword>
<keyword evidence="11" id="KW-1185">Reference proteome</keyword>
<dbReference type="GO" id="GO:2001059">
    <property type="term" value="P:D-tagatose 6-phosphate catabolic process"/>
    <property type="evidence" value="ECO:0007669"/>
    <property type="project" value="UniProtKB-UniPathway"/>
</dbReference>
<dbReference type="FunFam" id="3.40.1190.20:FF:000001">
    <property type="entry name" value="Phosphofructokinase"/>
    <property type="match status" value="1"/>
</dbReference>
<dbReference type="GO" id="GO:0005988">
    <property type="term" value="P:lactose metabolic process"/>
    <property type="evidence" value="ECO:0007669"/>
    <property type="project" value="UniProtKB-KW"/>
</dbReference>
<proteinExistence type="inferred from homology"/>
<dbReference type="GO" id="GO:0005524">
    <property type="term" value="F:ATP binding"/>
    <property type="evidence" value="ECO:0007669"/>
    <property type="project" value="UniProtKB-UniRule"/>
</dbReference>
<sequence>MIYTVTFNPSLDYTIRIKNFEVGTLNRTNYEEIRVGGKGVNVSIVLTSLGVENIALGFIAGFTGDQIESGMQQLGCKTEFIRLPQGFSRINIKLQDETETEMNGMGPAVSISECERFMMNIKRLKPGDTLVLSGSIPSSMPQDMYEQILDAVDTDKIRVVVDTSSNLLRRTLAYHPFLIKPNLIELGELFGRSLIDYDDIVGCAKHLQEEGARNVLVSMGSAGAILVTDEGQVFSAPAPSGDLVDSIGAGDAMVAGFLAGYLERNSMVDGFAKGLAAGSATAYKQGLATREEIIAIAQRM</sequence>
<comment type="function">
    <text evidence="8">Catalyzes the ATP-dependent phosphorylation of fructose-l-phosphate to fructose-l,6-bisphosphate.</text>
</comment>
<dbReference type="GO" id="GO:0009024">
    <property type="term" value="F:tagatose-6-phosphate kinase activity"/>
    <property type="evidence" value="ECO:0007669"/>
    <property type="project" value="UniProtKB-EC"/>
</dbReference>
<dbReference type="PANTHER" id="PTHR46566:SF1">
    <property type="entry name" value="1-PHOSPHOFRUCTOKINASE"/>
    <property type="match status" value="1"/>
</dbReference>
<evidence type="ECO:0000256" key="2">
    <source>
        <dbReference type="ARBA" id="ARBA00022679"/>
    </source>
</evidence>
<reference evidence="10 11" key="1">
    <citation type="submission" date="2017-05" db="EMBL/GenBank/DDBJ databases">
        <title>Butyricicoccus porcorum sp. nov. a butyrate-producing bacterium from the swine intestinal tract.</title>
        <authorList>
            <person name="Trachsel J."/>
            <person name="Humphrey S."/>
            <person name="Allen H.K."/>
        </authorList>
    </citation>
    <scope>NUCLEOTIDE SEQUENCE [LARGE SCALE GENOMIC DNA]</scope>
    <source>
        <strain evidence="10">BB10</strain>
    </source>
</reference>
<comment type="similarity">
    <text evidence="1">Belongs to the carbohydrate kinase pfkB family.</text>
</comment>
<dbReference type="GO" id="GO:0044281">
    <property type="term" value="P:small molecule metabolic process"/>
    <property type="evidence" value="ECO:0007669"/>
    <property type="project" value="UniProtKB-ARBA"/>
</dbReference>
<dbReference type="EC" id="2.7.1.144" evidence="7"/>
<comment type="catalytic activity">
    <reaction evidence="6 8">
        <text>beta-D-fructose 1-phosphate + ATP = beta-D-fructose 1,6-bisphosphate + ADP + H(+)</text>
        <dbReference type="Rhea" id="RHEA:14213"/>
        <dbReference type="ChEBI" id="CHEBI:15378"/>
        <dbReference type="ChEBI" id="CHEBI:30616"/>
        <dbReference type="ChEBI" id="CHEBI:32966"/>
        <dbReference type="ChEBI" id="CHEBI:138881"/>
        <dbReference type="ChEBI" id="CHEBI:456216"/>
        <dbReference type="EC" id="2.7.1.56"/>
    </reaction>
</comment>
<keyword evidence="4 8" id="KW-0418">Kinase</keyword>
<evidence type="ECO:0000259" key="9">
    <source>
        <dbReference type="Pfam" id="PF00294"/>
    </source>
</evidence>
<dbReference type="InterPro" id="IPR011611">
    <property type="entry name" value="PfkB_dom"/>
</dbReference>
<keyword evidence="3 7" id="KW-0547">Nucleotide-binding</keyword>
<dbReference type="EMBL" id="NHOC01000002">
    <property type="protein sequence ID" value="OUM21424.1"/>
    <property type="molecule type" value="Genomic_DNA"/>
</dbReference>
<dbReference type="GO" id="GO:0008662">
    <property type="term" value="F:1-phosphofructokinase activity"/>
    <property type="evidence" value="ECO:0007669"/>
    <property type="project" value="UniProtKB-UniRule"/>
</dbReference>
<dbReference type="InterPro" id="IPR029056">
    <property type="entry name" value="Ribokinase-like"/>
</dbReference>
<comment type="similarity">
    <text evidence="7">Belongs to the carbohydrate kinase PfkB family. LacC subfamily.</text>
</comment>
<evidence type="ECO:0000256" key="6">
    <source>
        <dbReference type="ARBA" id="ARBA00047745"/>
    </source>
</evidence>
<dbReference type="Proteomes" id="UP000194903">
    <property type="component" value="Unassembled WGS sequence"/>
</dbReference>
<evidence type="ECO:0000256" key="3">
    <source>
        <dbReference type="ARBA" id="ARBA00022741"/>
    </source>
</evidence>
<evidence type="ECO:0000256" key="8">
    <source>
        <dbReference type="RuleBase" id="RU369061"/>
    </source>
</evidence>
<dbReference type="GO" id="GO:0005829">
    <property type="term" value="C:cytosol"/>
    <property type="evidence" value="ECO:0007669"/>
    <property type="project" value="TreeGrafter"/>
</dbReference>
<dbReference type="GO" id="GO:0016052">
    <property type="term" value="P:carbohydrate catabolic process"/>
    <property type="evidence" value="ECO:0007669"/>
    <property type="project" value="UniProtKB-ARBA"/>
</dbReference>
<dbReference type="InterPro" id="IPR002173">
    <property type="entry name" value="Carboh/pur_kinase_PfkB_CS"/>
</dbReference>